<feature type="compositionally biased region" description="Polar residues" evidence="1">
    <location>
        <begin position="143"/>
        <end position="164"/>
    </location>
</feature>
<gene>
    <name evidence="2" type="ORF">SUTH_01584</name>
</gene>
<protein>
    <recommendedName>
        <fullName evidence="4">Helix-turn-helix domain-containing protein</fullName>
    </recommendedName>
</protein>
<dbReference type="InterPro" id="IPR036388">
    <property type="entry name" value="WH-like_DNA-bd_sf"/>
</dbReference>
<evidence type="ECO:0000256" key="1">
    <source>
        <dbReference type="SAM" id="MobiDB-lite"/>
    </source>
</evidence>
<feature type="compositionally biased region" description="Polar residues" evidence="1">
    <location>
        <begin position="99"/>
        <end position="111"/>
    </location>
</feature>
<name>W0SEM3_9PROT</name>
<dbReference type="EMBL" id="AP012547">
    <property type="protein sequence ID" value="BAO29377.1"/>
    <property type="molecule type" value="Genomic_DNA"/>
</dbReference>
<organism evidence="2 3">
    <name type="scientific">Sulfuritalea hydrogenivorans sk43H</name>
    <dbReference type="NCBI Taxonomy" id="1223802"/>
    <lineage>
        <taxon>Bacteria</taxon>
        <taxon>Pseudomonadati</taxon>
        <taxon>Pseudomonadota</taxon>
        <taxon>Betaproteobacteria</taxon>
        <taxon>Nitrosomonadales</taxon>
        <taxon>Sterolibacteriaceae</taxon>
        <taxon>Sulfuritalea</taxon>
    </lineage>
</organism>
<feature type="region of interest" description="Disordered" evidence="1">
    <location>
        <begin position="99"/>
        <end position="180"/>
    </location>
</feature>
<accession>W0SEM3</accession>
<dbReference type="OrthoDB" id="8565761at2"/>
<sequence length="287" mass="31327">MSISVMTQVWNRYPGGGTELLALLALADWSDDEGRCYPSVASIAKKTRLSVSQARRVVHRLIEEAFVSVVGNENGGAPGATRQYRVNLERLTTCMDATPTASANARGTASTDARDDSHGCAQTASANARGTASTDARDDSHGCAQTASTDASQTVSEPSVNHQGAAQALPPSARKTKPKKEEVTFGTWYETIHHAGEKPISDYQPLLNYVELSGLPNAFVDLAWLEFKRRYLPGGTNEAKRYLDWRRVFLKAVEGGWLRLWGHNGTEYFLTAQGQQAQRVHGFREAA</sequence>
<evidence type="ECO:0000313" key="2">
    <source>
        <dbReference type="EMBL" id="BAO29377.1"/>
    </source>
</evidence>
<reference evidence="2 3" key="1">
    <citation type="journal article" date="2014" name="Syst. Appl. Microbiol.">
        <title>Complete genomes of freshwater sulfur oxidizers Sulfuricella denitrificans skB26 and Sulfuritalea hydrogenivorans sk43H: genetic insights into the sulfur oxidation pathway of betaproteobacteria.</title>
        <authorList>
            <person name="Watanabe T."/>
            <person name="Kojima H."/>
            <person name="Fukui M."/>
        </authorList>
    </citation>
    <scope>NUCLEOTIDE SEQUENCE [LARGE SCALE GENOMIC DNA]</scope>
    <source>
        <strain evidence="2">DSM22779</strain>
    </source>
</reference>
<dbReference type="RefSeq" id="WP_052473440.1">
    <property type="nucleotide sequence ID" value="NZ_AP012547.1"/>
</dbReference>
<dbReference type="KEGG" id="shd:SUTH_01584"/>
<evidence type="ECO:0000313" key="3">
    <source>
        <dbReference type="Proteomes" id="UP000031637"/>
    </source>
</evidence>
<evidence type="ECO:0008006" key="4">
    <source>
        <dbReference type="Google" id="ProtNLM"/>
    </source>
</evidence>
<dbReference type="Gene3D" id="1.10.10.10">
    <property type="entry name" value="Winged helix-like DNA-binding domain superfamily/Winged helix DNA-binding domain"/>
    <property type="match status" value="1"/>
</dbReference>
<feature type="compositionally biased region" description="Polar residues" evidence="1">
    <location>
        <begin position="120"/>
        <end position="134"/>
    </location>
</feature>
<dbReference type="AlphaFoldDB" id="W0SEM3"/>
<dbReference type="Proteomes" id="UP000031637">
    <property type="component" value="Chromosome"/>
</dbReference>
<dbReference type="Pfam" id="PF13730">
    <property type="entry name" value="HTH_36"/>
    <property type="match status" value="1"/>
</dbReference>
<dbReference type="STRING" id="1223802.SUTH_01584"/>
<proteinExistence type="predicted"/>
<dbReference type="HOGENOM" id="CLU_1145892_0_0_4"/>
<keyword evidence="3" id="KW-1185">Reference proteome</keyword>